<dbReference type="Proteomes" id="UP000038045">
    <property type="component" value="Unplaced"/>
</dbReference>
<feature type="region of interest" description="Disordered" evidence="1">
    <location>
        <begin position="1"/>
        <end position="58"/>
    </location>
</feature>
<sequence>PVGATDHDGARLVRRHDAQPGARPDRPHRGLGRIQDQYGRAAGRGPAEARPTGADRGSDLWRRLHRLWIGQRSQLLGDAGDRAAGRAGGPVDRQASPGGCGGAQVRLHPGGPASGRHPDRHRRAACRPAGGGGRGLCRDLGAGVRGPVEGPAGALLRRALLFRLGADDGCGSDRTTRRGA</sequence>
<feature type="compositionally biased region" description="Basic and acidic residues" evidence="1">
    <location>
        <begin position="1"/>
        <end position="28"/>
    </location>
</feature>
<dbReference type="WBParaSite" id="PTRK_0001736000.1">
    <property type="protein sequence ID" value="PTRK_0001736000.1"/>
    <property type="gene ID" value="PTRK_0001736000"/>
</dbReference>
<feature type="compositionally biased region" description="Low complexity" evidence="1">
    <location>
        <begin position="39"/>
        <end position="54"/>
    </location>
</feature>
<evidence type="ECO:0000313" key="2">
    <source>
        <dbReference type="Proteomes" id="UP000038045"/>
    </source>
</evidence>
<protein>
    <submittedName>
        <fullName evidence="3">NADH-ubiquinone oxidoreductase chain J</fullName>
    </submittedName>
</protein>
<organism evidence="2 3">
    <name type="scientific">Parastrongyloides trichosuri</name>
    <name type="common">Possum-specific nematode worm</name>
    <dbReference type="NCBI Taxonomy" id="131310"/>
    <lineage>
        <taxon>Eukaryota</taxon>
        <taxon>Metazoa</taxon>
        <taxon>Ecdysozoa</taxon>
        <taxon>Nematoda</taxon>
        <taxon>Chromadorea</taxon>
        <taxon>Rhabditida</taxon>
        <taxon>Tylenchina</taxon>
        <taxon>Panagrolaimomorpha</taxon>
        <taxon>Strongyloidoidea</taxon>
        <taxon>Strongyloididae</taxon>
        <taxon>Parastrongyloides</taxon>
    </lineage>
</organism>
<name>A0A0N5A621_PARTI</name>
<dbReference type="AlphaFoldDB" id="A0A0N5A621"/>
<proteinExistence type="predicted"/>
<evidence type="ECO:0000313" key="3">
    <source>
        <dbReference type="WBParaSite" id="PTRK_0001736000.1"/>
    </source>
</evidence>
<accession>A0A0N5A621</accession>
<feature type="region of interest" description="Disordered" evidence="1">
    <location>
        <begin position="75"/>
        <end position="131"/>
    </location>
</feature>
<reference evidence="3" key="1">
    <citation type="submission" date="2017-02" db="UniProtKB">
        <authorList>
            <consortium name="WormBaseParasite"/>
        </authorList>
    </citation>
    <scope>IDENTIFICATION</scope>
</reference>
<evidence type="ECO:0000256" key="1">
    <source>
        <dbReference type="SAM" id="MobiDB-lite"/>
    </source>
</evidence>
<keyword evidence="2" id="KW-1185">Reference proteome</keyword>